<accession>A0A250JII3</accession>
<reference evidence="1 2" key="1">
    <citation type="submission" date="2017-06" db="EMBL/GenBank/DDBJ databases">
        <title>Sequencing and comparative analysis of myxobacterial genomes.</title>
        <authorList>
            <person name="Rupp O."/>
            <person name="Goesmann A."/>
            <person name="Sogaard-Andersen L."/>
        </authorList>
    </citation>
    <scope>NUCLEOTIDE SEQUENCE [LARGE SCALE GENOMIC DNA]</scope>
    <source>
        <strain evidence="1 2">DSM 52655</strain>
    </source>
</reference>
<dbReference type="KEGG" id="cfus:CYFUS_008913"/>
<sequence length="110" mass="12477">MRRVIHHMLLGLLVFGLLGPLTAYTWKLAVRSAAATEETQESLDKDFTLSRIMARLSGARRLPPCPPRETPRARQDRRARVLPPAQVITPRAVVVWRPSNPVPDEEPFCR</sequence>
<organism evidence="1 2">
    <name type="scientific">Cystobacter fuscus</name>
    <dbReference type="NCBI Taxonomy" id="43"/>
    <lineage>
        <taxon>Bacteria</taxon>
        <taxon>Pseudomonadati</taxon>
        <taxon>Myxococcota</taxon>
        <taxon>Myxococcia</taxon>
        <taxon>Myxococcales</taxon>
        <taxon>Cystobacterineae</taxon>
        <taxon>Archangiaceae</taxon>
        <taxon>Cystobacter</taxon>
    </lineage>
</organism>
<name>A0A250JII3_9BACT</name>
<dbReference type="Proteomes" id="UP000217257">
    <property type="component" value="Chromosome"/>
</dbReference>
<dbReference type="EMBL" id="CP022098">
    <property type="protein sequence ID" value="ATB43433.1"/>
    <property type="molecule type" value="Genomic_DNA"/>
</dbReference>
<gene>
    <name evidence="1" type="ORF">CYFUS_008913</name>
</gene>
<dbReference type="AlphaFoldDB" id="A0A250JII3"/>
<evidence type="ECO:0000313" key="2">
    <source>
        <dbReference type="Proteomes" id="UP000217257"/>
    </source>
</evidence>
<protein>
    <submittedName>
        <fullName evidence="1">Uncharacterized protein</fullName>
    </submittedName>
</protein>
<dbReference type="RefSeq" id="WP_157759017.1">
    <property type="nucleotide sequence ID" value="NZ_CP022098.1"/>
</dbReference>
<proteinExistence type="predicted"/>
<evidence type="ECO:0000313" key="1">
    <source>
        <dbReference type="EMBL" id="ATB43433.1"/>
    </source>
</evidence>